<dbReference type="InterPro" id="IPR056154">
    <property type="entry name" value="Beta-prop_IFT140_1st"/>
</dbReference>
<evidence type="ECO:0000259" key="11">
    <source>
        <dbReference type="Pfam" id="PF24762"/>
    </source>
</evidence>
<keyword evidence="13" id="KW-1185">Reference proteome</keyword>
<dbReference type="InterPro" id="IPR056155">
    <property type="entry name" value="Beta-prop_IFT140_2nd"/>
</dbReference>
<dbReference type="InterPro" id="IPR011990">
    <property type="entry name" value="TPR-like_helical_dom_sf"/>
</dbReference>
<evidence type="ECO:0000256" key="3">
    <source>
        <dbReference type="ARBA" id="ARBA00022737"/>
    </source>
</evidence>
<dbReference type="PANTHER" id="PTHR15722">
    <property type="entry name" value="IFT140/172-RELATED"/>
    <property type="match status" value="1"/>
</dbReference>
<dbReference type="SUPFAM" id="SSF50978">
    <property type="entry name" value="WD40 repeat-like"/>
    <property type="match status" value="1"/>
</dbReference>
<dbReference type="Gene3D" id="1.25.40.470">
    <property type="match status" value="2"/>
</dbReference>
<feature type="domain" description="IFT140 second beta-propeller" evidence="9">
    <location>
        <begin position="437"/>
        <end position="759"/>
    </location>
</feature>
<feature type="compositionally biased region" description="Polar residues" evidence="7">
    <location>
        <begin position="1477"/>
        <end position="1489"/>
    </location>
</feature>
<keyword evidence="5" id="KW-0969">Cilium</keyword>
<feature type="compositionally biased region" description="Pro residues" evidence="7">
    <location>
        <begin position="369"/>
        <end position="379"/>
    </location>
</feature>
<dbReference type="InterPro" id="IPR056168">
    <property type="entry name" value="TPR_IF140/IFT172/WDR19"/>
</dbReference>
<evidence type="ECO:0000313" key="12">
    <source>
        <dbReference type="EMBL" id="CAL8102961.1"/>
    </source>
</evidence>
<keyword evidence="2" id="KW-0853">WD repeat</keyword>
<evidence type="ECO:0000256" key="5">
    <source>
        <dbReference type="ARBA" id="ARBA00023069"/>
    </source>
</evidence>
<evidence type="ECO:0000259" key="8">
    <source>
        <dbReference type="Pfam" id="PF23383"/>
    </source>
</evidence>
<proteinExistence type="predicted"/>
<evidence type="ECO:0000259" key="10">
    <source>
        <dbReference type="Pfam" id="PF24760"/>
    </source>
</evidence>
<dbReference type="EMBL" id="CAXLJM020000034">
    <property type="protein sequence ID" value="CAL8102961.1"/>
    <property type="molecule type" value="Genomic_DNA"/>
</dbReference>
<gene>
    <name evidence="12" type="ORF">ODALV1_LOCUS11307</name>
</gene>
<evidence type="ECO:0000256" key="2">
    <source>
        <dbReference type="ARBA" id="ARBA00022574"/>
    </source>
</evidence>
<dbReference type="InterPro" id="IPR001680">
    <property type="entry name" value="WD40_rpt"/>
</dbReference>
<feature type="region of interest" description="Disordered" evidence="7">
    <location>
        <begin position="677"/>
        <end position="698"/>
    </location>
</feature>
<comment type="caution">
    <text evidence="12">The sequence shown here is derived from an EMBL/GenBank/DDBJ whole genome shotgun (WGS) entry which is preliminary data.</text>
</comment>
<comment type="subcellular location">
    <subcellularLocation>
        <location evidence="1">Cell projection</location>
        <location evidence="1">Cilium</location>
    </subcellularLocation>
</comment>
<dbReference type="Proteomes" id="UP001642540">
    <property type="component" value="Unassembled WGS sequence"/>
</dbReference>
<reference evidence="12 13" key="1">
    <citation type="submission" date="2024-08" db="EMBL/GenBank/DDBJ databases">
        <authorList>
            <person name="Cucini C."/>
            <person name="Frati F."/>
        </authorList>
    </citation>
    <scope>NUCLEOTIDE SEQUENCE [LARGE SCALE GENOMIC DNA]</scope>
</reference>
<dbReference type="InterPro" id="IPR056156">
    <property type="entry name" value="TPR_IF140_C"/>
</dbReference>
<evidence type="ECO:0000256" key="6">
    <source>
        <dbReference type="ARBA" id="ARBA00023273"/>
    </source>
</evidence>
<evidence type="ECO:0000256" key="4">
    <source>
        <dbReference type="ARBA" id="ARBA00022803"/>
    </source>
</evidence>
<dbReference type="Pfam" id="PF23385">
    <property type="entry name" value="Beta-prop_IFT140_2nd"/>
    <property type="match status" value="1"/>
</dbReference>
<feature type="region of interest" description="Disordered" evidence="7">
    <location>
        <begin position="1511"/>
        <end position="1608"/>
    </location>
</feature>
<dbReference type="PANTHER" id="PTHR15722:SF7">
    <property type="entry name" value="INTRAFLAGELLAR TRANSPORT PROTEIN 140 HOMOLOG"/>
    <property type="match status" value="1"/>
</dbReference>
<evidence type="ECO:0000256" key="7">
    <source>
        <dbReference type="SAM" id="MobiDB-lite"/>
    </source>
</evidence>
<evidence type="ECO:0000313" key="13">
    <source>
        <dbReference type="Proteomes" id="UP001642540"/>
    </source>
</evidence>
<feature type="domain" description="IF140 C-terminal TPR" evidence="10">
    <location>
        <begin position="1325"/>
        <end position="1447"/>
    </location>
</feature>
<evidence type="ECO:0008006" key="14">
    <source>
        <dbReference type="Google" id="ProtNLM"/>
    </source>
</evidence>
<organism evidence="12 13">
    <name type="scientific">Orchesella dallaii</name>
    <dbReference type="NCBI Taxonomy" id="48710"/>
    <lineage>
        <taxon>Eukaryota</taxon>
        <taxon>Metazoa</taxon>
        <taxon>Ecdysozoa</taxon>
        <taxon>Arthropoda</taxon>
        <taxon>Hexapoda</taxon>
        <taxon>Collembola</taxon>
        <taxon>Entomobryomorpha</taxon>
        <taxon>Entomobryoidea</taxon>
        <taxon>Orchesellidae</taxon>
        <taxon>Orchesellinae</taxon>
        <taxon>Orchesella</taxon>
    </lineage>
</organism>
<keyword evidence="4" id="KW-0802">TPR repeat</keyword>
<feature type="region of interest" description="Disordered" evidence="7">
    <location>
        <begin position="363"/>
        <end position="385"/>
    </location>
</feature>
<feature type="region of interest" description="Disordered" evidence="7">
    <location>
        <begin position="1477"/>
        <end position="1497"/>
    </location>
</feature>
<dbReference type="SUPFAM" id="SSF50969">
    <property type="entry name" value="YVTN repeat-like/Quinoprotein amine dehydrogenase"/>
    <property type="match status" value="1"/>
</dbReference>
<dbReference type="SMART" id="SM00320">
    <property type="entry name" value="WD40"/>
    <property type="match status" value="4"/>
</dbReference>
<dbReference type="InterPro" id="IPR015943">
    <property type="entry name" value="WD40/YVTN_repeat-like_dom_sf"/>
</dbReference>
<dbReference type="InterPro" id="IPR011044">
    <property type="entry name" value="Quino_amine_DH_bsu"/>
</dbReference>
<feature type="compositionally biased region" description="Polar residues" evidence="7">
    <location>
        <begin position="1572"/>
        <end position="1602"/>
    </location>
</feature>
<dbReference type="Pfam" id="PF23383">
    <property type="entry name" value="Beta-prop_IFT140_1st"/>
    <property type="match status" value="1"/>
</dbReference>
<accession>A0ABP1QGY7</accession>
<evidence type="ECO:0000256" key="1">
    <source>
        <dbReference type="ARBA" id="ARBA00004138"/>
    </source>
</evidence>
<keyword evidence="3" id="KW-0677">Repeat</keyword>
<dbReference type="SUPFAM" id="SSF48452">
    <property type="entry name" value="TPR-like"/>
    <property type="match status" value="1"/>
</dbReference>
<protein>
    <recommendedName>
        <fullName evidence="14">Intraflagellar transport protein</fullName>
    </recommendedName>
</protein>
<keyword evidence="6" id="KW-0966">Cell projection</keyword>
<feature type="compositionally biased region" description="Acidic residues" evidence="7">
    <location>
        <begin position="1516"/>
        <end position="1561"/>
    </location>
</feature>
<feature type="domain" description="IF140/IFT172/WDR19 TPR" evidence="11">
    <location>
        <begin position="828"/>
        <end position="1317"/>
    </location>
</feature>
<sequence>MALYFENRLKLPTDSASPTGKRVFLDIAWHNKLPLLAVAHCDERNGGLVSIYNQTVEDTSNVEASVQQGSQVVNIKWHPISKILAMGYQSGEVVVWNHEEGESFEGPKGHNSAIMLMEWCSDGSVLVTADSLGFLVMWQSDAQGHLQTQAVHDFKDPVCQIVFRGNNFSGTVQEDENERALGMMTTWRPKTGVKRRGKPISRQSNRIEDQSRSLDKCFFAGVLSGTIFYLKENGSSEDVLSSGSAVRSLLYHGPKDILIVMTEAFIMGQFNVDENGDLKEISKMKLSGEGDVRLFWVGINTLAVLCNEPYIRLWDVETSENIVIEPKEKDFGEDEVFLSIDYSTKNSILCCCTSKGRLVMWKETDGSNGPPPGDGPPPSTTSKTTEDHWEWFNTTSIPNSSKMAVWCQSENGLLAVNAIQEVLILKEQELCYTFSSSVSCVQTSPAQMTVHMFKHKLTFDIKTDNMQVKGVRTSGDHVVIWNGNRVAAYEIGPTITSNYKHLGGFATKSENIAIHEQNLYTLEANQIQVRTFQGTVKQTLSFASQEGPPITMAVGGDYIVCGTENGFLKIWHIGRREAKLHLQPKNLNKIIDNFGEIIEANINSTGDKVALYVAQFNLIPDSRLFILDINEGTTTQITITDRFITKLFWEPQNALYLALETKLVPFELRGGDDDSLLGSELDNNSDDEDGAAGGAIGMGSAQKERIRKSVMNISSTCDQVVLTFFIDPQKCFLVHEQREFESADEHLVGMEVPFLYSTRNCGQRMGKKPSLGKIKELEQQGRDKKPLKDTSSVTIERDSISDFDGIEDEEREGRDALIKYVHSILVDDIDGALNATRLIRNKKIYNNMLRNCLKTRRLDVAFICLSKLKNVRVCQILRETMEEEPEEEAHVAMLAVQLGLLKEAEDLYKSCNRHDLLLDLYIISERWEDAVALCETHRRIQLKSTYHAWAKCLEKEKKVKEAIKMYELAETYRYEVPRMLSDEPQQLEAYVLNKKDKELYQWWAQYLESSGDTESALQYYELAQDWLSLVRLLCFCGDHDKAVIVSEKVSDRAAAYHLARTLEDRGDTTKAINFYHRAGAFGHAVRICKDNGLVDELWSMAMRAEAAEQAEAAKYFETMEPPNFSRAIQLYHKAGYGSKALDLAFATQEFGALQMVVRDIISKPTHNTDPLLLQRCAEFFVENNEIEKAIDMLVAAQKYPEAMELCVQKKFTITEDIAERLTAPKGGLDEQARKMLLEKMGESLTYQGSYQLAAKKYTQAGNKIQAMKSLLKSGDTEKIMFYANICRHREIYVLAANYLQTTDLRKTPQIIPTIVQYYNKAQAYDSLAAFYETLAQSEIEDSRDYKSALHEYRKAEGALKQLIDAGSRQYEEKLRAIQTRIFNIHKFISVKDNFASNPDISMQELKRMREDGKLDGIRLGDMYAVIIEYLAQQGQVRNAVAVLDEMKAQVPNANISRYLNPDTIKSIEKMADFRTSKANGLNSSSSNTAPEPIISNPGDDIIQLLKYNNAPAVTDPENEGEEEEDEEEVEEDVEEEEDEIEDEDEDEDGVEIEEEDEDEEEVNHQGMLYHQANRQPSFNSTINNPSNSRGVENRFLASNNSNGYGGFT</sequence>
<dbReference type="Pfam" id="PF24760">
    <property type="entry name" value="TPR_IF140_C"/>
    <property type="match status" value="1"/>
</dbReference>
<name>A0ABP1QGY7_9HEXA</name>
<dbReference type="InterPro" id="IPR036322">
    <property type="entry name" value="WD40_repeat_dom_sf"/>
</dbReference>
<feature type="domain" description="IFT140 first beta-propeller" evidence="8">
    <location>
        <begin position="2"/>
        <end position="428"/>
    </location>
</feature>
<evidence type="ECO:0000259" key="9">
    <source>
        <dbReference type="Pfam" id="PF23385"/>
    </source>
</evidence>
<dbReference type="Pfam" id="PF24762">
    <property type="entry name" value="TPR_IF140-IFT172"/>
    <property type="match status" value="1"/>
</dbReference>
<dbReference type="Gene3D" id="2.130.10.10">
    <property type="entry name" value="YVTN repeat-like/Quinoprotein amine dehydrogenase"/>
    <property type="match status" value="2"/>
</dbReference>